<feature type="binding site" evidence="1">
    <location>
        <position position="103"/>
    </location>
    <ligand>
        <name>shikimate</name>
        <dbReference type="ChEBI" id="CHEBI:36208"/>
    </ligand>
</feature>
<feature type="binding site" evidence="1">
    <location>
        <position position="232"/>
    </location>
    <ligand>
        <name>NADP(+)</name>
        <dbReference type="ChEBI" id="CHEBI:58349"/>
    </ligand>
</feature>
<feature type="binding site" evidence="1">
    <location>
        <position position="67"/>
    </location>
    <ligand>
        <name>shikimate</name>
        <dbReference type="ChEBI" id="CHEBI:36208"/>
    </ligand>
</feature>
<comment type="catalytic activity">
    <reaction evidence="1">
        <text>shikimate + NADP(+) = 3-dehydroshikimate + NADPH + H(+)</text>
        <dbReference type="Rhea" id="RHEA:17737"/>
        <dbReference type="ChEBI" id="CHEBI:15378"/>
        <dbReference type="ChEBI" id="CHEBI:16630"/>
        <dbReference type="ChEBI" id="CHEBI:36208"/>
        <dbReference type="ChEBI" id="CHEBI:57783"/>
        <dbReference type="ChEBI" id="CHEBI:58349"/>
        <dbReference type="EC" id="1.1.1.25"/>
    </reaction>
</comment>
<evidence type="ECO:0000259" key="3">
    <source>
        <dbReference type="Pfam" id="PF08501"/>
    </source>
</evidence>
<organism evidence="4 5">
    <name type="scientific">Ignisphaera cupida</name>
    <dbReference type="NCBI Taxonomy" id="3050454"/>
    <lineage>
        <taxon>Archaea</taxon>
        <taxon>Thermoproteota</taxon>
        <taxon>Thermoprotei</taxon>
        <taxon>Desulfurococcales</taxon>
        <taxon>Desulfurococcaceae</taxon>
        <taxon>Ignisphaera</taxon>
    </lineage>
</organism>
<comment type="caution">
    <text evidence="1">Lacks conserved residue(s) required for the propagation of feature annotation.</text>
</comment>
<feature type="binding site" evidence="1">
    <location>
        <begin position="127"/>
        <end position="131"/>
    </location>
    <ligand>
        <name>NADP(+)</name>
        <dbReference type="ChEBI" id="CHEBI:58349"/>
    </ligand>
</feature>
<dbReference type="InterPro" id="IPR013708">
    <property type="entry name" value="Shikimate_DH-bd_N"/>
</dbReference>
<dbReference type="Gene3D" id="3.40.50.10860">
    <property type="entry name" value="Leucine Dehydrogenase, chain A, domain 1"/>
    <property type="match status" value="1"/>
</dbReference>
<dbReference type="AlphaFoldDB" id="A0ABD4Z516"/>
<dbReference type="RefSeq" id="WP_285273066.1">
    <property type="nucleotide sequence ID" value="NZ_JASNVW010000001.1"/>
</dbReference>
<dbReference type="GO" id="GO:0009423">
    <property type="term" value="P:chorismate biosynthetic process"/>
    <property type="evidence" value="ECO:0007669"/>
    <property type="project" value="UniProtKB-UniRule"/>
</dbReference>
<dbReference type="GO" id="GO:0004764">
    <property type="term" value="F:shikimate 3-dehydrogenase (NADP+) activity"/>
    <property type="evidence" value="ECO:0007669"/>
    <property type="project" value="UniProtKB-UniRule"/>
</dbReference>
<feature type="binding site" evidence="1">
    <location>
        <begin position="21"/>
        <end position="23"/>
    </location>
    <ligand>
        <name>shikimate</name>
        <dbReference type="ChEBI" id="CHEBI:36208"/>
    </ligand>
</feature>
<comment type="subunit">
    <text evidence="1">Homodimer.</text>
</comment>
<dbReference type="InterPro" id="IPR046346">
    <property type="entry name" value="Aminoacid_DH-like_N_sf"/>
</dbReference>
<dbReference type="InterPro" id="IPR006151">
    <property type="entry name" value="Shikm_DH/Glu-tRNA_Rdtase"/>
</dbReference>
<reference evidence="4 5" key="1">
    <citation type="submission" date="2023-05" db="EMBL/GenBank/DDBJ databases">
        <title>A new hyperthermophilic archaea 'Ignisphaera cupida' sp. nov. and description of the family 'Ignisphaeraceae' fam. nov.</title>
        <authorList>
            <person name="Podosokorskaya O.A."/>
            <person name="Elcheninov A.G."/>
            <person name="Klukina A."/>
            <person name="Merkel A.Y."/>
        </authorList>
    </citation>
    <scope>NUCLEOTIDE SEQUENCE [LARGE SCALE GENOMIC DNA]</scope>
    <source>
        <strain evidence="4 5">4213-co</strain>
    </source>
</reference>
<dbReference type="Pfam" id="PF08501">
    <property type="entry name" value="Shikimate_dh_N"/>
    <property type="match status" value="1"/>
</dbReference>
<dbReference type="HAMAP" id="MF_00222">
    <property type="entry name" value="Shikimate_DH_AroE"/>
    <property type="match status" value="1"/>
</dbReference>
<keyword evidence="1" id="KW-0057">Aromatic amino acid biosynthesis</keyword>
<evidence type="ECO:0000256" key="1">
    <source>
        <dbReference type="HAMAP-Rule" id="MF_00222"/>
    </source>
</evidence>
<dbReference type="SUPFAM" id="SSF53223">
    <property type="entry name" value="Aminoacid dehydrogenase-like, N-terminal domain"/>
    <property type="match status" value="1"/>
</dbReference>
<feature type="domain" description="Shikimate dehydrogenase substrate binding N-terminal" evidence="3">
    <location>
        <begin position="13"/>
        <end position="94"/>
    </location>
</feature>
<dbReference type="GO" id="GO:0009073">
    <property type="term" value="P:aromatic amino acid family biosynthetic process"/>
    <property type="evidence" value="ECO:0007669"/>
    <property type="project" value="UniProtKB-KW"/>
</dbReference>
<dbReference type="EC" id="1.1.1.25" evidence="1"/>
<dbReference type="Gene3D" id="3.40.50.720">
    <property type="entry name" value="NAD(P)-binding Rossmann-like Domain"/>
    <property type="match status" value="1"/>
</dbReference>
<feature type="binding site" evidence="1">
    <location>
        <position position="92"/>
    </location>
    <ligand>
        <name>shikimate</name>
        <dbReference type="ChEBI" id="CHEBI:36208"/>
    </ligand>
</feature>
<keyword evidence="1" id="KW-0521">NADP</keyword>
<comment type="function">
    <text evidence="1">Involved in the biosynthesis of the chorismate, which leads to the biosynthesis of aromatic amino acids. Catalyzes the reversible NADPH linked reduction of 3-dehydroshikimate (DHSA) to yield shikimate (SA).</text>
</comment>
<dbReference type="GO" id="GO:0008652">
    <property type="term" value="P:amino acid biosynthetic process"/>
    <property type="evidence" value="ECO:0007669"/>
    <property type="project" value="UniProtKB-KW"/>
</dbReference>
<gene>
    <name evidence="1" type="primary">aroE</name>
    <name evidence="4" type="ORF">QPL79_01775</name>
</gene>
<dbReference type="PANTHER" id="PTHR21089:SF1">
    <property type="entry name" value="BIFUNCTIONAL 3-DEHYDROQUINATE DEHYDRATASE_SHIKIMATE DEHYDROGENASE, CHLOROPLASTIC"/>
    <property type="match status" value="1"/>
</dbReference>
<accession>A0ABD4Z516</accession>
<protein>
    <recommendedName>
        <fullName evidence="1">Shikimate dehydrogenase (NADP(+))</fullName>
        <shortName evidence="1">SDH</shortName>
        <ecNumber evidence="1">1.1.1.25</ecNumber>
    </recommendedName>
</protein>
<feature type="binding site" evidence="1">
    <location>
        <position position="239"/>
    </location>
    <ligand>
        <name>shikimate</name>
        <dbReference type="ChEBI" id="CHEBI:36208"/>
    </ligand>
</feature>
<evidence type="ECO:0000313" key="4">
    <source>
        <dbReference type="EMBL" id="MDK6028092.1"/>
    </source>
</evidence>
<dbReference type="SUPFAM" id="SSF51735">
    <property type="entry name" value="NAD(P)-binding Rossmann-fold domains"/>
    <property type="match status" value="1"/>
</dbReference>
<feature type="binding site" evidence="1">
    <location>
        <position position="211"/>
    </location>
    <ligand>
        <name>shikimate</name>
        <dbReference type="ChEBI" id="CHEBI:36208"/>
    </ligand>
</feature>
<feature type="binding site" evidence="1">
    <location>
        <position position="209"/>
    </location>
    <ligand>
        <name>NADP(+)</name>
        <dbReference type="ChEBI" id="CHEBI:58349"/>
    </ligand>
</feature>
<proteinExistence type="inferred from homology"/>
<name>A0ABD4Z516_9CREN</name>
<dbReference type="PANTHER" id="PTHR21089">
    <property type="entry name" value="SHIKIMATE DEHYDROGENASE"/>
    <property type="match status" value="1"/>
</dbReference>
<dbReference type="Proteomes" id="UP001529235">
    <property type="component" value="Unassembled WGS sequence"/>
</dbReference>
<comment type="caution">
    <text evidence="4">The sequence shown here is derived from an EMBL/GenBank/DDBJ whole genome shotgun (WGS) entry which is preliminary data.</text>
</comment>
<feature type="domain" description="Quinate/shikimate 5-dehydrogenase/glutamyl-tRNA reductase" evidence="2">
    <location>
        <begin position="117"/>
        <end position="194"/>
    </location>
</feature>
<dbReference type="CDD" id="cd01065">
    <property type="entry name" value="NAD_bind_Shikimate_DH"/>
    <property type="match status" value="1"/>
</dbReference>
<evidence type="ECO:0000313" key="5">
    <source>
        <dbReference type="Proteomes" id="UP001529235"/>
    </source>
</evidence>
<dbReference type="InterPro" id="IPR036291">
    <property type="entry name" value="NAD(P)-bd_dom_sf"/>
</dbReference>
<keyword evidence="5" id="KW-1185">Reference proteome</keyword>
<keyword evidence="1" id="KW-0028">Amino-acid biosynthesis</keyword>
<sequence>MHLIDAKTKIFGVLGHNISYTLSPAIHNYIFMEIGYNAVYLVFDVPENKFDYVAKALIDICEGFNVTIPYKEKIIPYLTHLDKSAEIIGAVNTVYRGRGYNTDYIATKKLFEKYRHSLEKGICYIFGAGGAARAAAAALGEQGCSIRIVNRSVDRALKMAKDLRKIVNSIEVANTSTCEEAEVIVNATPDPSFIPDKCLHNNLKLVIEFVYRPVETLLVKKAIEKGIPVINGLEILVAQALEAQRIWLGIEFPFEKVVGYLHARKLIW</sequence>
<comment type="pathway">
    <text evidence="1">Metabolic intermediate biosynthesis; chorismate biosynthesis; chorismate from D-erythrose 4-phosphate and phosphoenolpyruvate: step 4/7.</text>
</comment>
<comment type="similarity">
    <text evidence="1">Belongs to the shikimate dehydrogenase family.</text>
</comment>
<dbReference type="EMBL" id="JASNVW010000001">
    <property type="protein sequence ID" value="MDK6028092.1"/>
    <property type="molecule type" value="Genomic_DNA"/>
</dbReference>
<keyword evidence="1" id="KW-0560">Oxidoreductase</keyword>
<feature type="active site" description="Proton acceptor" evidence="1">
    <location>
        <position position="71"/>
    </location>
</feature>
<dbReference type="InterPro" id="IPR022893">
    <property type="entry name" value="Shikimate_DH_fam"/>
</dbReference>
<evidence type="ECO:0000259" key="2">
    <source>
        <dbReference type="Pfam" id="PF01488"/>
    </source>
</evidence>
<dbReference type="Pfam" id="PF01488">
    <property type="entry name" value="Shikimate_DH"/>
    <property type="match status" value="1"/>
</dbReference>